<dbReference type="PIRSF" id="PIRSF008459">
    <property type="entry name" value="UCP008459"/>
    <property type="match status" value="1"/>
</dbReference>
<name>A0ABV7Z7Y6_9DEIO</name>
<gene>
    <name evidence="3" type="ORF">ACFOSB_08050</name>
</gene>
<dbReference type="InterPro" id="IPR016540">
    <property type="entry name" value="UCP008459"/>
</dbReference>
<evidence type="ECO:0000259" key="1">
    <source>
        <dbReference type="Pfam" id="PF13840"/>
    </source>
</evidence>
<comment type="caution">
    <text evidence="3">The sequence shown here is derived from an EMBL/GenBank/DDBJ whole genome shotgun (WGS) entry which is preliminary data.</text>
</comment>
<dbReference type="Pfam" id="PF13840">
    <property type="entry name" value="ACT_7"/>
    <property type="match status" value="1"/>
</dbReference>
<proteinExistence type="predicted"/>
<evidence type="ECO:0000259" key="2">
    <source>
        <dbReference type="Pfam" id="PF21631"/>
    </source>
</evidence>
<feature type="domain" description="A9CJY8-like N-terminal" evidence="2">
    <location>
        <begin position="15"/>
        <end position="53"/>
    </location>
</feature>
<dbReference type="Pfam" id="PF21631">
    <property type="entry name" value="A9CJY8-like_N"/>
    <property type="match status" value="1"/>
</dbReference>
<dbReference type="InterPro" id="IPR049447">
    <property type="entry name" value="A9CJY8-like_N"/>
</dbReference>
<keyword evidence="4" id="KW-1185">Reference proteome</keyword>
<dbReference type="Gene3D" id="3.30.2130.10">
    <property type="entry name" value="VC0802-like"/>
    <property type="match status" value="1"/>
</dbReference>
<evidence type="ECO:0000313" key="3">
    <source>
        <dbReference type="EMBL" id="MFC3832807.1"/>
    </source>
</evidence>
<protein>
    <submittedName>
        <fullName evidence="3">ACT domain-containing protein</fullName>
    </submittedName>
</protein>
<dbReference type="PANTHER" id="PTHR31131:SF6">
    <property type="entry name" value="CASTOR ACT DOMAIN-CONTAINING PROTEIN"/>
    <property type="match status" value="1"/>
</dbReference>
<feature type="domain" description="CASTOR ACT" evidence="1">
    <location>
        <begin position="57"/>
        <end position="118"/>
    </location>
</feature>
<dbReference type="PANTHER" id="PTHR31131">
    <property type="entry name" value="CHROMOSOME 1, WHOLE GENOME SHOTGUN SEQUENCE"/>
    <property type="match status" value="1"/>
</dbReference>
<accession>A0ABV7Z7Y6</accession>
<dbReference type="InterPro" id="IPR027795">
    <property type="entry name" value="CASTOR_ACT_dom"/>
</dbReference>
<dbReference type="SUPFAM" id="SSF55021">
    <property type="entry name" value="ACT-like"/>
    <property type="match status" value="2"/>
</dbReference>
<sequence length="136" mass="14448">MTPRLTLSLLPLKLAVVQLPADAPLPPLGGAFFSVTRTPDELSLVCEDAHVPTGARAERGWIALKLSGPFAFTQTGILAAVLNPLRDAQVGIFAVSTFDTDFVLVKHERRHAALEALKGAGHTILDDGVLDAAEQE</sequence>
<dbReference type="Proteomes" id="UP001595803">
    <property type="component" value="Unassembled WGS sequence"/>
</dbReference>
<dbReference type="RefSeq" id="WP_322473951.1">
    <property type="nucleotide sequence ID" value="NZ_JBHRZG010000008.1"/>
</dbReference>
<dbReference type="EMBL" id="JBHRZG010000008">
    <property type="protein sequence ID" value="MFC3832807.1"/>
    <property type="molecule type" value="Genomic_DNA"/>
</dbReference>
<dbReference type="InterPro" id="IPR045865">
    <property type="entry name" value="ACT-like_dom_sf"/>
</dbReference>
<organism evidence="3 4">
    <name type="scientific">Deinococcus rufus</name>
    <dbReference type="NCBI Taxonomy" id="2136097"/>
    <lineage>
        <taxon>Bacteria</taxon>
        <taxon>Thermotogati</taxon>
        <taxon>Deinococcota</taxon>
        <taxon>Deinococci</taxon>
        <taxon>Deinococcales</taxon>
        <taxon>Deinococcaceae</taxon>
        <taxon>Deinococcus</taxon>
    </lineage>
</organism>
<evidence type="ECO:0000313" key="4">
    <source>
        <dbReference type="Proteomes" id="UP001595803"/>
    </source>
</evidence>
<dbReference type="InterPro" id="IPR051719">
    <property type="entry name" value="CASTOR_mTORC1"/>
</dbReference>
<reference evidence="4" key="1">
    <citation type="journal article" date="2019" name="Int. J. Syst. Evol. Microbiol.">
        <title>The Global Catalogue of Microorganisms (GCM) 10K type strain sequencing project: providing services to taxonomists for standard genome sequencing and annotation.</title>
        <authorList>
            <consortium name="The Broad Institute Genomics Platform"/>
            <consortium name="The Broad Institute Genome Sequencing Center for Infectious Disease"/>
            <person name="Wu L."/>
            <person name="Ma J."/>
        </authorList>
    </citation>
    <scope>NUCLEOTIDE SEQUENCE [LARGE SCALE GENOMIC DNA]</scope>
    <source>
        <strain evidence="4">CCTCC AB 2017081</strain>
    </source>
</reference>